<feature type="transmembrane region" description="Helical" evidence="1">
    <location>
        <begin position="88"/>
        <end position="112"/>
    </location>
</feature>
<feature type="transmembrane region" description="Helical" evidence="1">
    <location>
        <begin position="7"/>
        <end position="33"/>
    </location>
</feature>
<name>S0EVI6_CHTCT</name>
<sequence>MEVHIKILAWLHIIFNAVYAVLGISIFLLFLFFGLGASALSRDIVPAFLVSGMGAFFGFFFLIFGLPGLVLGYGLLTERGWSRALGIVFSLFDLLNFPMGTILGIYGLIVLFNEETSLILSR</sequence>
<proteinExistence type="predicted"/>
<accession>S0EVI6</accession>
<organism evidence="2 3">
    <name type="scientific">Chthonomonas calidirosea (strain DSM 23976 / ICMP 18418 / T49)</name>
    <dbReference type="NCBI Taxonomy" id="1303518"/>
    <lineage>
        <taxon>Bacteria</taxon>
        <taxon>Bacillati</taxon>
        <taxon>Armatimonadota</taxon>
        <taxon>Chthonomonadia</taxon>
        <taxon>Chthonomonadales</taxon>
        <taxon>Chthonomonadaceae</taxon>
        <taxon>Chthonomonas</taxon>
    </lineage>
</organism>
<keyword evidence="1" id="KW-0812">Transmembrane</keyword>
<feature type="transmembrane region" description="Helical" evidence="1">
    <location>
        <begin position="53"/>
        <end position="76"/>
    </location>
</feature>
<dbReference type="InParanoid" id="S0EVI6"/>
<dbReference type="KEGG" id="ccz:CCALI_00529"/>
<keyword evidence="1" id="KW-0472">Membrane</keyword>
<keyword evidence="1" id="KW-1133">Transmembrane helix</keyword>
<gene>
    <name evidence="2" type="ORF">CCALI_00529</name>
</gene>
<evidence type="ECO:0000256" key="1">
    <source>
        <dbReference type="SAM" id="Phobius"/>
    </source>
</evidence>
<dbReference type="OrthoDB" id="1121776at2"/>
<dbReference type="Proteomes" id="UP000014227">
    <property type="component" value="Chromosome I"/>
</dbReference>
<dbReference type="EMBL" id="HF951689">
    <property type="protein sequence ID" value="CCW34362.1"/>
    <property type="molecule type" value="Genomic_DNA"/>
</dbReference>
<dbReference type="HOGENOM" id="CLU_141051_0_0_0"/>
<dbReference type="AlphaFoldDB" id="S0EVI6"/>
<evidence type="ECO:0000313" key="3">
    <source>
        <dbReference type="Proteomes" id="UP000014227"/>
    </source>
</evidence>
<dbReference type="PATRIC" id="fig|1303518.3.peg.538"/>
<protein>
    <submittedName>
        <fullName evidence="2">Uncharacterized protein</fullName>
    </submittedName>
</protein>
<keyword evidence="3" id="KW-1185">Reference proteome</keyword>
<reference evidence="3" key="1">
    <citation type="submission" date="2013-03" db="EMBL/GenBank/DDBJ databases">
        <title>Genome sequence of Chthonomonas calidirosea, the first sequenced genome from the Armatimonadetes phylum (formally candidate division OP10).</title>
        <authorList>
            <person name="Lee K.C.Y."/>
            <person name="Morgan X.C."/>
            <person name="Dunfield P.F."/>
            <person name="Tamas I."/>
            <person name="Houghton K.M."/>
            <person name="Vyssotski M."/>
            <person name="Ryan J.L.J."/>
            <person name="Lagutin K."/>
            <person name="McDonald I.R."/>
            <person name="Stott M.B."/>
        </authorList>
    </citation>
    <scope>NUCLEOTIDE SEQUENCE [LARGE SCALE GENOMIC DNA]</scope>
    <source>
        <strain evidence="3">DSM 23976 / ICMP 18418 / T49</strain>
    </source>
</reference>
<dbReference type="STRING" id="454171.CP488_00624"/>
<dbReference type="RefSeq" id="WP_016481924.1">
    <property type="nucleotide sequence ID" value="NC_021487.1"/>
</dbReference>
<evidence type="ECO:0000313" key="2">
    <source>
        <dbReference type="EMBL" id="CCW34362.1"/>
    </source>
</evidence>